<dbReference type="RefSeq" id="WP_160612712.1">
    <property type="nucleotide sequence ID" value="NZ_JAUFQM010000001.1"/>
</dbReference>
<sequence>MRFWPKSLLGQMLLAVAAALLVAQTISAALLWRAAENRREEVALNAAAFRIVTERDRVWRRDGEGRAENRAQRGRPGGESRGDRRRRMIEDGRPEQLPRALRIEKSEASPLLSGEKRKPALEADLTSILEREGVAVSETVVLERLARTDGFVRSRPRLLRRISQPGYENIKLIIAGVRLDGEEGWKIARVVKPPPQRGAMGTILVQTLLIYVLLVGLHFLLLRRITKPLKQLTRQTESFGNGTSDLEPIEPQGPEDIRSLITAHNAMESRIAALLDEKDVMLGAIGHDLKTPLAALRVRIESVEDEAERAKMAASIEDITRSLDDILSLARIGRASAPPEKAELSALVRSVVEEFEDMGKAASLGDMPRLTQAIYVTWLRRALRNLISNALRYAGTAHISMLQEDRTIILRVEDSGPGIPETQIANMLEPFTRGEASRNRETGGAGLGLTLARAIAEQHGGELMLQNRESGGLRAEIRLPL</sequence>
<evidence type="ECO:0000313" key="14">
    <source>
        <dbReference type="EMBL" id="MXO82325.1"/>
    </source>
</evidence>
<dbReference type="SMART" id="SM00387">
    <property type="entry name" value="HATPase_c"/>
    <property type="match status" value="1"/>
</dbReference>
<dbReference type="Gene3D" id="6.10.340.10">
    <property type="match status" value="1"/>
</dbReference>
<keyword evidence="6" id="KW-0808">Transferase</keyword>
<evidence type="ECO:0000259" key="12">
    <source>
        <dbReference type="PROSITE" id="PS50109"/>
    </source>
</evidence>
<evidence type="ECO:0000313" key="15">
    <source>
        <dbReference type="Proteomes" id="UP000460290"/>
    </source>
</evidence>
<evidence type="ECO:0000256" key="4">
    <source>
        <dbReference type="ARBA" id="ARBA00022475"/>
    </source>
</evidence>
<feature type="region of interest" description="Disordered" evidence="10">
    <location>
        <begin position="63"/>
        <end position="91"/>
    </location>
</feature>
<evidence type="ECO:0000256" key="2">
    <source>
        <dbReference type="ARBA" id="ARBA00004651"/>
    </source>
</evidence>
<evidence type="ECO:0000256" key="10">
    <source>
        <dbReference type="SAM" id="MobiDB-lite"/>
    </source>
</evidence>
<reference evidence="14 15" key="1">
    <citation type="submission" date="2019-12" db="EMBL/GenBank/DDBJ databases">
        <title>Genomic-based taxomic classification of the family Erythrobacteraceae.</title>
        <authorList>
            <person name="Xu L."/>
        </authorList>
    </citation>
    <scope>NUCLEOTIDE SEQUENCE [LARGE SCALE GENOMIC DNA]</scope>
    <source>
        <strain evidence="14 15">KCTC 42006</strain>
    </source>
</reference>
<dbReference type="Proteomes" id="UP000460290">
    <property type="component" value="Unassembled WGS sequence"/>
</dbReference>
<dbReference type="PANTHER" id="PTHR44936">
    <property type="entry name" value="SENSOR PROTEIN CREC"/>
    <property type="match status" value="1"/>
</dbReference>
<comment type="subcellular location">
    <subcellularLocation>
        <location evidence="2">Cell membrane</location>
        <topology evidence="2">Multi-pass membrane protein</topology>
    </subcellularLocation>
</comment>
<dbReference type="PROSITE" id="PS50109">
    <property type="entry name" value="HIS_KIN"/>
    <property type="match status" value="1"/>
</dbReference>
<dbReference type="PANTHER" id="PTHR44936:SF10">
    <property type="entry name" value="SENSOR PROTEIN RSTB"/>
    <property type="match status" value="1"/>
</dbReference>
<evidence type="ECO:0000256" key="9">
    <source>
        <dbReference type="ARBA" id="ARBA00022840"/>
    </source>
</evidence>
<dbReference type="InterPro" id="IPR004358">
    <property type="entry name" value="Sig_transdc_His_kin-like_C"/>
</dbReference>
<dbReference type="Pfam" id="PF02518">
    <property type="entry name" value="HATPase_c"/>
    <property type="match status" value="1"/>
</dbReference>
<dbReference type="EC" id="2.7.13.3" evidence="3"/>
<feature type="domain" description="Histidine kinase" evidence="12">
    <location>
        <begin position="284"/>
        <end position="481"/>
    </location>
</feature>
<dbReference type="SUPFAM" id="SSF47384">
    <property type="entry name" value="Homodimeric domain of signal transducing histidine kinase"/>
    <property type="match status" value="1"/>
</dbReference>
<dbReference type="EMBL" id="WTYZ01000001">
    <property type="protein sequence ID" value="MXO82325.1"/>
    <property type="molecule type" value="Genomic_DNA"/>
</dbReference>
<dbReference type="InterPro" id="IPR003594">
    <property type="entry name" value="HATPase_dom"/>
</dbReference>
<feature type="domain" description="HAMP" evidence="13">
    <location>
        <begin position="223"/>
        <end position="276"/>
    </location>
</feature>
<dbReference type="GO" id="GO:0005524">
    <property type="term" value="F:ATP binding"/>
    <property type="evidence" value="ECO:0007669"/>
    <property type="project" value="UniProtKB-KW"/>
</dbReference>
<keyword evidence="15" id="KW-1185">Reference proteome</keyword>
<evidence type="ECO:0000256" key="11">
    <source>
        <dbReference type="SAM" id="Phobius"/>
    </source>
</evidence>
<keyword evidence="11" id="KW-0812">Transmembrane</keyword>
<keyword evidence="11" id="KW-0472">Membrane</keyword>
<dbReference type="OrthoDB" id="9804645at2"/>
<keyword evidence="7" id="KW-0547">Nucleotide-binding</keyword>
<proteinExistence type="predicted"/>
<keyword evidence="4" id="KW-1003">Cell membrane</keyword>
<gene>
    <name evidence="14" type="ORF">GRI35_02910</name>
</gene>
<dbReference type="InterPro" id="IPR005467">
    <property type="entry name" value="His_kinase_dom"/>
</dbReference>
<dbReference type="Gene3D" id="3.30.565.10">
    <property type="entry name" value="Histidine kinase-like ATPase, C-terminal domain"/>
    <property type="match status" value="1"/>
</dbReference>
<dbReference type="PRINTS" id="PR00344">
    <property type="entry name" value="BCTRLSENSOR"/>
</dbReference>
<dbReference type="InterPro" id="IPR003660">
    <property type="entry name" value="HAMP_dom"/>
</dbReference>
<evidence type="ECO:0000256" key="1">
    <source>
        <dbReference type="ARBA" id="ARBA00000085"/>
    </source>
</evidence>
<dbReference type="InterPro" id="IPR036890">
    <property type="entry name" value="HATPase_C_sf"/>
</dbReference>
<keyword evidence="11" id="KW-1133">Transmembrane helix</keyword>
<dbReference type="GO" id="GO:0005886">
    <property type="term" value="C:plasma membrane"/>
    <property type="evidence" value="ECO:0007669"/>
    <property type="project" value="UniProtKB-SubCell"/>
</dbReference>
<evidence type="ECO:0000259" key="13">
    <source>
        <dbReference type="PROSITE" id="PS50885"/>
    </source>
</evidence>
<protein>
    <recommendedName>
        <fullName evidence="3">histidine kinase</fullName>
        <ecNumber evidence="3">2.7.13.3</ecNumber>
    </recommendedName>
</protein>
<comment type="catalytic activity">
    <reaction evidence="1">
        <text>ATP + protein L-histidine = ADP + protein N-phospho-L-histidine.</text>
        <dbReference type="EC" id="2.7.13.3"/>
    </reaction>
</comment>
<evidence type="ECO:0000256" key="5">
    <source>
        <dbReference type="ARBA" id="ARBA00022553"/>
    </source>
</evidence>
<keyword evidence="8" id="KW-0418">Kinase</keyword>
<dbReference type="SMART" id="SM00388">
    <property type="entry name" value="HisKA"/>
    <property type="match status" value="1"/>
</dbReference>
<accession>A0A844Z315</accession>
<organism evidence="14 15">
    <name type="scientific">Pontixanthobacter aestiaquae</name>
    <dbReference type="NCBI Taxonomy" id="1509367"/>
    <lineage>
        <taxon>Bacteria</taxon>
        <taxon>Pseudomonadati</taxon>
        <taxon>Pseudomonadota</taxon>
        <taxon>Alphaproteobacteria</taxon>
        <taxon>Sphingomonadales</taxon>
        <taxon>Erythrobacteraceae</taxon>
        <taxon>Pontixanthobacter</taxon>
    </lineage>
</organism>
<dbReference type="GO" id="GO:0000155">
    <property type="term" value="F:phosphorelay sensor kinase activity"/>
    <property type="evidence" value="ECO:0007669"/>
    <property type="project" value="InterPro"/>
</dbReference>
<keyword evidence="5" id="KW-0597">Phosphoprotein</keyword>
<comment type="caution">
    <text evidence="14">The sequence shown here is derived from an EMBL/GenBank/DDBJ whole genome shotgun (WGS) entry which is preliminary data.</text>
</comment>
<evidence type="ECO:0000256" key="8">
    <source>
        <dbReference type="ARBA" id="ARBA00022777"/>
    </source>
</evidence>
<dbReference type="PROSITE" id="PS50885">
    <property type="entry name" value="HAMP"/>
    <property type="match status" value="1"/>
</dbReference>
<dbReference type="CDD" id="cd00082">
    <property type="entry name" value="HisKA"/>
    <property type="match status" value="1"/>
</dbReference>
<dbReference type="InterPro" id="IPR003661">
    <property type="entry name" value="HisK_dim/P_dom"/>
</dbReference>
<dbReference type="InterPro" id="IPR036097">
    <property type="entry name" value="HisK_dim/P_sf"/>
</dbReference>
<feature type="transmembrane region" description="Helical" evidence="11">
    <location>
        <begin position="199"/>
        <end position="222"/>
    </location>
</feature>
<dbReference type="InterPro" id="IPR050980">
    <property type="entry name" value="2C_sensor_his_kinase"/>
</dbReference>
<keyword evidence="9" id="KW-0067">ATP-binding</keyword>
<evidence type="ECO:0000256" key="7">
    <source>
        <dbReference type="ARBA" id="ARBA00022741"/>
    </source>
</evidence>
<dbReference type="AlphaFoldDB" id="A0A844Z315"/>
<name>A0A844Z315_9SPHN</name>
<dbReference type="Gene3D" id="1.10.287.130">
    <property type="match status" value="1"/>
</dbReference>
<dbReference type="SUPFAM" id="SSF55874">
    <property type="entry name" value="ATPase domain of HSP90 chaperone/DNA topoisomerase II/histidine kinase"/>
    <property type="match status" value="1"/>
</dbReference>
<evidence type="ECO:0000256" key="6">
    <source>
        <dbReference type="ARBA" id="ARBA00022679"/>
    </source>
</evidence>
<dbReference type="Pfam" id="PF00672">
    <property type="entry name" value="HAMP"/>
    <property type="match status" value="1"/>
</dbReference>
<evidence type="ECO:0000256" key="3">
    <source>
        <dbReference type="ARBA" id="ARBA00012438"/>
    </source>
</evidence>